<reference evidence="2 3" key="1">
    <citation type="submission" date="2020-02" db="EMBL/GenBank/DDBJ databases">
        <title>Out from the shadows clarifying the taxonomy of the family Cryomorphaceae and related taxa by utilizing the GTDB taxonomic framework.</title>
        <authorList>
            <person name="Bowman J.P."/>
        </authorList>
    </citation>
    <scope>NUCLEOTIDE SEQUENCE [LARGE SCALE GENOMIC DNA]</scope>
    <source>
        <strain evidence="2 3">QSSC 1-22</strain>
    </source>
</reference>
<evidence type="ECO:0000313" key="3">
    <source>
        <dbReference type="Proteomes" id="UP000486602"/>
    </source>
</evidence>
<organism evidence="2 3">
    <name type="scientific">Cryomorpha ignava</name>
    <dbReference type="NCBI Taxonomy" id="101383"/>
    <lineage>
        <taxon>Bacteria</taxon>
        <taxon>Pseudomonadati</taxon>
        <taxon>Bacteroidota</taxon>
        <taxon>Flavobacteriia</taxon>
        <taxon>Flavobacteriales</taxon>
        <taxon>Cryomorphaceae</taxon>
        <taxon>Cryomorpha</taxon>
    </lineage>
</organism>
<evidence type="ECO:0000313" key="2">
    <source>
        <dbReference type="EMBL" id="NEN25595.1"/>
    </source>
</evidence>
<dbReference type="Proteomes" id="UP000486602">
    <property type="component" value="Unassembled WGS sequence"/>
</dbReference>
<dbReference type="AlphaFoldDB" id="A0A7K3WY67"/>
<comment type="caution">
    <text evidence="2">The sequence shown here is derived from an EMBL/GenBank/DDBJ whole genome shotgun (WGS) entry which is preliminary data.</text>
</comment>
<name>A0A7K3WY67_9FLAO</name>
<keyword evidence="3" id="KW-1185">Reference proteome</keyword>
<feature type="signal peptide" evidence="1">
    <location>
        <begin position="1"/>
        <end position="21"/>
    </location>
</feature>
<feature type="chain" id="PRO_5029744560" evidence="1">
    <location>
        <begin position="22"/>
        <end position="112"/>
    </location>
</feature>
<accession>A0A7K3WY67</accession>
<gene>
    <name evidence="2" type="ORF">G3O08_19055</name>
</gene>
<evidence type="ECO:0000256" key="1">
    <source>
        <dbReference type="SAM" id="SignalP"/>
    </source>
</evidence>
<proteinExistence type="predicted"/>
<dbReference type="EMBL" id="JAAGVY010000062">
    <property type="protein sequence ID" value="NEN25595.1"/>
    <property type="molecule type" value="Genomic_DNA"/>
</dbReference>
<keyword evidence="1" id="KW-0732">Signal</keyword>
<protein>
    <submittedName>
        <fullName evidence="2">Uncharacterized protein</fullName>
    </submittedName>
</protein>
<sequence>MNRIKLSLFILMLITSIETYAQNNSNLIIIRWSTVDKRAMNSGDAYFYIIDENSDVQKIEIGKEKLEEGKTAILIHKKLKEYYSQGYKLISSNFSTTAMGYCDKGEYILQKE</sequence>
<dbReference type="RefSeq" id="WP_163287045.1">
    <property type="nucleotide sequence ID" value="NZ_JAAGVY010000062.1"/>
</dbReference>